<accession>A0AAN9EKT0</accession>
<dbReference type="AlphaFoldDB" id="A0AAN9EKT0"/>
<comment type="caution">
    <text evidence="1">The sequence shown here is derived from an EMBL/GenBank/DDBJ whole genome shotgun (WGS) entry which is preliminary data.</text>
</comment>
<name>A0AAN9EKT0_CROPI</name>
<sequence length="81" mass="8967">MMNRDTCVADSPLLLRALKLNVSKSSLVFISTRYEVDDGEWLLCDGMRSGTRTHDLREGEILSVPAVTNWAVLRGSHSATC</sequence>
<evidence type="ECO:0000313" key="1">
    <source>
        <dbReference type="EMBL" id="KAK7259033.1"/>
    </source>
</evidence>
<gene>
    <name evidence="1" type="ORF">RIF29_24627</name>
</gene>
<dbReference type="EMBL" id="JAYWIO010000005">
    <property type="protein sequence ID" value="KAK7259033.1"/>
    <property type="molecule type" value="Genomic_DNA"/>
</dbReference>
<keyword evidence="2" id="KW-1185">Reference proteome</keyword>
<dbReference type="Proteomes" id="UP001372338">
    <property type="component" value="Unassembled WGS sequence"/>
</dbReference>
<organism evidence="1 2">
    <name type="scientific">Crotalaria pallida</name>
    <name type="common">Smooth rattlebox</name>
    <name type="synonym">Crotalaria striata</name>
    <dbReference type="NCBI Taxonomy" id="3830"/>
    <lineage>
        <taxon>Eukaryota</taxon>
        <taxon>Viridiplantae</taxon>
        <taxon>Streptophyta</taxon>
        <taxon>Embryophyta</taxon>
        <taxon>Tracheophyta</taxon>
        <taxon>Spermatophyta</taxon>
        <taxon>Magnoliopsida</taxon>
        <taxon>eudicotyledons</taxon>
        <taxon>Gunneridae</taxon>
        <taxon>Pentapetalae</taxon>
        <taxon>rosids</taxon>
        <taxon>fabids</taxon>
        <taxon>Fabales</taxon>
        <taxon>Fabaceae</taxon>
        <taxon>Papilionoideae</taxon>
        <taxon>50 kb inversion clade</taxon>
        <taxon>genistoids sensu lato</taxon>
        <taxon>core genistoids</taxon>
        <taxon>Crotalarieae</taxon>
        <taxon>Crotalaria</taxon>
    </lineage>
</organism>
<proteinExistence type="predicted"/>
<protein>
    <submittedName>
        <fullName evidence="1">Uncharacterized protein</fullName>
    </submittedName>
</protein>
<evidence type="ECO:0000313" key="2">
    <source>
        <dbReference type="Proteomes" id="UP001372338"/>
    </source>
</evidence>
<reference evidence="1 2" key="1">
    <citation type="submission" date="2024-01" db="EMBL/GenBank/DDBJ databases">
        <title>The genomes of 5 underutilized Papilionoideae crops provide insights into root nodulation and disease resistanc.</title>
        <authorList>
            <person name="Yuan L."/>
        </authorList>
    </citation>
    <scope>NUCLEOTIDE SEQUENCE [LARGE SCALE GENOMIC DNA]</scope>
    <source>
        <strain evidence="1">ZHUSHIDOU_FW_LH</strain>
        <tissue evidence="1">Leaf</tissue>
    </source>
</reference>